<keyword evidence="3" id="KW-1185">Reference proteome</keyword>
<proteinExistence type="predicted"/>
<sequence>MASVFFLAGAGGCRRQPDTEAAQWEPLPRVDARELRSLDMFQRIEDPKQRSRALFLEASRVLLHPRCANCHPDGDSPFQEMGFKPHDPPVTRGPEGFGVVGMECAGCHQDRNQALTRVPGAPNWHLAPLSMAWVGKSPRQVCEQLKDPARNGGKTLAQIVEHNAHDELVAWGWTPGSGREPAPGTQEQFGALVGAWVETGAECPSEEARP</sequence>
<evidence type="ECO:0000313" key="3">
    <source>
        <dbReference type="Proteomes" id="UP000183760"/>
    </source>
</evidence>
<dbReference type="Proteomes" id="UP000321514">
    <property type="component" value="Unassembled WGS sequence"/>
</dbReference>
<evidence type="ECO:0000313" key="2">
    <source>
        <dbReference type="EMBL" id="SEU22993.1"/>
    </source>
</evidence>
<evidence type="ECO:0000313" key="4">
    <source>
        <dbReference type="Proteomes" id="UP000321514"/>
    </source>
</evidence>
<dbReference type="Proteomes" id="UP000183760">
    <property type="component" value="Unassembled WGS sequence"/>
</dbReference>
<dbReference type="AlphaFoldDB" id="A0A511T3E8"/>
<comment type="caution">
    <text evidence="1">The sequence shown here is derived from an EMBL/GenBank/DDBJ whole genome shotgun (WGS) entry which is preliminary data.</text>
</comment>
<dbReference type="EMBL" id="FOIB01000006">
    <property type="protein sequence ID" value="SEU22993.1"/>
    <property type="molecule type" value="Genomic_DNA"/>
</dbReference>
<protein>
    <submittedName>
        <fullName evidence="1">Uncharacterized protein</fullName>
    </submittedName>
</protein>
<evidence type="ECO:0000313" key="1">
    <source>
        <dbReference type="EMBL" id="GEN08102.1"/>
    </source>
</evidence>
<dbReference type="InterPro" id="IPR036280">
    <property type="entry name" value="Multihaem_cyt_sf"/>
</dbReference>
<reference evidence="1 4" key="2">
    <citation type="submission" date="2019-07" db="EMBL/GenBank/DDBJ databases">
        <title>Whole genome shotgun sequence of Myxococcus fulvus NBRC 100333.</title>
        <authorList>
            <person name="Hosoyama A."/>
            <person name="Uohara A."/>
            <person name="Ohji S."/>
            <person name="Ichikawa N."/>
        </authorList>
    </citation>
    <scope>NUCLEOTIDE SEQUENCE [LARGE SCALE GENOMIC DNA]</scope>
    <source>
        <strain evidence="1 4">NBRC 100333</strain>
    </source>
</reference>
<organism evidence="1 4">
    <name type="scientific">Myxococcus fulvus</name>
    <dbReference type="NCBI Taxonomy" id="33"/>
    <lineage>
        <taxon>Bacteria</taxon>
        <taxon>Pseudomonadati</taxon>
        <taxon>Myxococcota</taxon>
        <taxon>Myxococcia</taxon>
        <taxon>Myxococcales</taxon>
        <taxon>Cystobacterineae</taxon>
        <taxon>Myxococcaceae</taxon>
        <taxon>Myxococcus</taxon>
    </lineage>
</organism>
<accession>A0A511T3E8</accession>
<name>A0A511T3E8_MYXFU</name>
<dbReference type="STRING" id="1334629.MFUL124B02_29000"/>
<dbReference type="EMBL" id="BJXR01000027">
    <property type="protein sequence ID" value="GEN08102.1"/>
    <property type="molecule type" value="Genomic_DNA"/>
</dbReference>
<reference evidence="2 3" key="1">
    <citation type="submission" date="2016-10" db="EMBL/GenBank/DDBJ databases">
        <authorList>
            <person name="Varghese N."/>
            <person name="Submissions S."/>
        </authorList>
    </citation>
    <scope>NUCLEOTIDE SEQUENCE [LARGE SCALE GENOMIC DNA]</scope>
    <source>
        <strain evidence="2 3">DSM 16525</strain>
    </source>
</reference>
<gene>
    <name evidence="1" type="ORF">MFU01_31390</name>
    <name evidence="2" type="ORF">SAMN05443572_106476</name>
</gene>
<dbReference type="SUPFAM" id="SSF48695">
    <property type="entry name" value="Multiheme cytochromes"/>
    <property type="match status" value="1"/>
</dbReference>